<evidence type="ECO:0000259" key="12">
    <source>
        <dbReference type="Pfam" id="PF00593"/>
    </source>
</evidence>
<proteinExistence type="inferred from homology"/>
<feature type="domain" description="TonB-dependent receptor-like beta-barrel" evidence="12">
    <location>
        <begin position="282"/>
        <end position="678"/>
    </location>
</feature>
<dbReference type="InterPro" id="IPR000531">
    <property type="entry name" value="Beta-barrel_TonB"/>
</dbReference>
<dbReference type="InterPro" id="IPR012910">
    <property type="entry name" value="Plug_dom"/>
</dbReference>
<sequence length="721" mass="78699">MPATHKNERPPNRFATLLRPTAGAIRVAVGAVAFAPLAGLGAESDELRTLVVTAGGFEQEIVNAPASITVVTREELERQRVRNLADALRNLEGVDVDGLDARSNKTGNRSISLRGLPSEYTLVLIDGRRQNVAGTVAPNAFGDAASVFLPPVAAIDRIEVIRGPMSTLYGADALGGVVNIITRKPGDEWVGSAILDSTFPSDSAFGSTTGFELYGAGPIVSETLSAQLYGRLMDRAESRITFPGQDTSLDRRRTMGQSPVAADIQTAGGKLLFTPDARNEIYLGADYTDQTYNNDRGQMGSIRPGDGYSPELGFEREQYYLGYTGRFDLGLWETTLTHNITRTTGRTIPNAAATAASGRRGTDRTLESENTVLDSKFLSPIGDHMLTLGAQYWEADLTDGIPDTTFRNSQWGIYIEDEWTITDTVALTGGLRYDDHDAFGGRVTPRAYAVWNPTSEFTLKGGVGQGYKAPFLEQLYDGVVGFGNQGQDPLYGNPDLEPETSTNYEISGIFNSTAGLFAQLTFFYTEISDKIERPTAASGVTDEFANIGEARVQGLEFVASYQIAPDWVIGGNYTYTDSEVTTSDVAGINRGDPLFGVPEHALNARLTWQATPKLSTYLANEYRSSRYRPDSFHEPHLGGNAQGASEALGSFKGYNVFNLGGSYNFTDKISINAVVYNLENRNFNDYRPYPLRNNPDVIAYSNVYNNIYEPRQLWVSLNVDF</sequence>
<keyword evidence="2 10" id="KW-0813">Transport</keyword>
<comment type="subcellular location">
    <subcellularLocation>
        <location evidence="1 10">Cell outer membrane</location>
        <topology evidence="1 10">Multi-pass membrane protein</topology>
    </subcellularLocation>
</comment>
<evidence type="ECO:0000256" key="3">
    <source>
        <dbReference type="ARBA" id="ARBA00022452"/>
    </source>
</evidence>
<evidence type="ECO:0000256" key="1">
    <source>
        <dbReference type="ARBA" id="ARBA00004571"/>
    </source>
</evidence>
<keyword evidence="7 11" id="KW-0798">TonB box</keyword>
<keyword evidence="15" id="KW-1185">Reference proteome</keyword>
<dbReference type="InterPro" id="IPR036942">
    <property type="entry name" value="Beta-barrel_TonB_sf"/>
</dbReference>
<comment type="similarity">
    <text evidence="10 11">Belongs to the TonB-dependent receptor family.</text>
</comment>
<evidence type="ECO:0000256" key="10">
    <source>
        <dbReference type="PROSITE-ProRule" id="PRU01360"/>
    </source>
</evidence>
<dbReference type="PANTHER" id="PTHR30069">
    <property type="entry name" value="TONB-DEPENDENT OUTER MEMBRANE RECEPTOR"/>
    <property type="match status" value="1"/>
</dbReference>
<protein>
    <submittedName>
        <fullName evidence="14">Outer membrane receptor for ferrienterochelin and colicins</fullName>
    </submittedName>
</protein>
<dbReference type="Gene3D" id="2.170.130.10">
    <property type="entry name" value="TonB-dependent receptor, plug domain"/>
    <property type="match status" value="1"/>
</dbReference>
<keyword evidence="6" id="KW-0406">Ion transport</keyword>
<dbReference type="GO" id="GO:0015344">
    <property type="term" value="F:siderophore uptake transmembrane transporter activity"/>
    <property type="evidence" value="ECO:0007669"/>
    <property type="project" value="TreeGrafter"/>
</dbReference>
<evidence type="ECO:0000256" key="5">
    <source>
        <dbReference type="ARBA" id="ARBA00022729"/>
    </source>
</evidence>
<evidence type="ECO:0000256" key="4">
    <source>
        <dbReference type="ARBA" id="ARBA00022692"/>
    </source>
</evidence>
<accession>A0A495V8A5</accession>
<gene>
    <name evidence="14" type="ORF">BDD21_2247</name>
</gene>
<dbReference type="InterPro" id="IPR037066">
    <property type="entry name" value="Plug_dom_sf"/>
</dbReference>
<keyword evidence="4 10" id="KW-0812">Transmembrane</keyword>
<evidence type="ECO:0000256" key="7">
    <source>
        <dbReference type="ARBA" id="ARBA00023077"/>
    </source>
</evidence>
<evidence type="ECO:0000256" key="2">
    <source>
        <dbReference type="ARBA" id="ARBA00022448"/>
    </source>
</evidence>
<keyword evidence="9 10" id="KW-0998">Cell outer membrane</keyword>
<dbReference type="Gene3D" id="2.40.170.20">
    <property type="entry name" value="TonB-dependent receptor, beta-barrel domain"/>
    <property type="match status" value="1"/>
</dbReference>
<dbReference type="EMBL" id="RBXL01000001">
    <property type="protein sequence ID" value="RKT44843.1"/>
    <property type="molecule type" value="Genomic_DNA"/>
</dbReference>
<dbReference type="Pfam" id="PF07715">
    <property type="entry name" value="Plug"/>
    <property type="match status" value="1"/>
</dbReference>
<dbReference type="Pfam" id="PF00593">
    <property type="entry name" value="TonB_dep_Rec_b-barrel"/>
    <property type="match status" value="1"/>
</dbReference>
<comment type="caution">
    <text evidence="14">The sequence shown here is derived from an EMBL/GenBank/DDBJ whole genome shotgun (WGS) entry which is preliminary data.</text>
</comment>
<dbReference type="Proteomes" id="UP000274556">
    <property type="component" value="Unassembled WGS sequence"/>
</dbReference>
<keyword evidence="8 10" id="KW-0472">Membrane</keyword>
<dbReference type="InterPro" id="IPR039426">
    <property type="entry name" value="TonB-dep_rcpt-like"/>
</dbReference>
<dbReference type="PANTHER" id="PTHR30069:SF53">
    <property type="entry name" value="COLICIN I RECEPTOR-RELATED"/>
    <property type="match status" value="1"/>
</dbReference>
<evidence type="ECO:0000313" key="14">
    <source>
        <dbReference type="EMBL" id="RKT44843.1"/>
    </source>
</evidence>
<keyword evidence="5" id="KW-0732">Signal</keyword>
<dbReference type="AlphaFoldDB" id="A0A495V8A5"/>
<dbReference type="PROSITE" id="PS52016">
    <property type="entry name" value="TONB_DEPENDENT_REC_3"/>
    <property type="match status" value="1"/>
</dbReference>
<evidence type="ECO:0000256" key="11">
    <source>
        <dbReference type="RuleBase" id="RU003357"/>
    </source>
</evidence>
<evidence type="ECO:0000259" key="13">
    <source>
        <dbReference type="Pfam" id="PF07715"/>
    </source>
</evidence>
<organism evidence="14 15">
    <name type="scientific">Thiocapsa rosea</name>
    <dbReference type="NCBI Taxonomy" id="69360"/>
    <lineage>
        <taxon>Bacteria</taxon>
        <taxon>Pseudomonadati</taxon>
        <taxon>Pseudomonadota</taxon>
        <taxon>Gammaproteobacteria</taxon>
        <taxon>Chromatiales</taxon>
        <taxon>Chromatiaceae</taxon>
        <taxon>Thiocapsa</taxon>
    </lineage>
</organism>
<evidence type="ECO:0000256" key="9">
    <source>
        <dbReference type="ARBA" id="ARBA00023237"/>
    </source>
</evidence>
<evidence type="ECO:0000256" key="6">
    <source>
        <dbReference type="ARBA" id="ARBA00023065"/>
    </source>
</evidence>
<feature type="domain" description="TonB-dependent receptor plug" evidence="13">
    <location>
        <begin position="63"/>
        <end position="177"/>
    </location>
</feature>
<reference evidence="14 15" key="1">
    <citation type="submission" date="2018-10" db="EMBL/GenBank/DDBJ databases">
        <title>Genomic Encyclopedia of Archaeal and Bacterial Type Strains, Phase II (KMG-II): from individual species to whole genera.</title>
        <authorList>
            <person name="Goeker M."/>
        </authorList>
    </citation>
    <scope>NUCLEOTIDE SEQUENCE [LARGE SCALE GENOMIC DNA]</scope>
    <source>
        <strain evidence="14 15">DSM 235</strain>
    </source>
</reference>
<evidence type="ECO:0000313" key="15">
    <source>
        <dbReference type="Proteomes" id="UP000274556"/>
    </source>
</evidence>
<dbReference type="GO" id="GO:0044718">
    <property type="term" value="P:siderophore transmembrane transport"/>
    <property type="evidence" value="ECO:0007669"/>
    <property type="project" value="TreeGrafter"/>
</dbReference>
<evidence type="ECO:0000256" key="8">
    <source>
        <dbReference type="ARBA" id="ARBA00023136"/>
    </source>
</evidence>
<dbReference type="SUPFAM" id="SSF56935">
    <property type="entry name" value="Porins"/>
    <property type="match status" value="1"/>
</dbReference>
<dbReference type="GO" id="GO:0009279">
    <property type="term" value="C:cell outer membrane"/>
    <property type="evidence" value="ECO:0007669"/>
    <property type="project" value="UniProtKB-SubCell"/>
</dbReference>
<keyword evidence="3 10" id="KW-1134">Transmembrane beta strand</keyword>
<dbReference type="CDD" id="cd01347">
    <property type="entry name" value="ligand_gated_channel"/>
    <property type="match status" value="1"/>
</dbReference>
<keyword evidence="14" id="KW-0675">Receptor</keyword>
<dbReference type="RefSeq" id="WP_245969532.1">
    <property type="nucleotide sequence ID" value="NZ_RBXL01000001.1"/>
</dbReference>
<name>A0A495V8A5_9GAMM</name>